<organism evidence="1 2">
    <name type="scientific">Trifolium medium</name>
    <dbReference type="NCBI Taxonomy" id="97028"/>
    <lineage>
        <taxon>Eukaryota</taxon>
        <taxon>Viridiplantae</taxon>
        <taxon>Streptophyta</taxon>
        <taxon>Embryophyta</taxon>
        <taxon>Tracheophyta</taxon>
        <taxon>Spermatophyta</taxon>
        <taxon>Magnoliopsida</taxon>
        <taxon>eudicotyledons</taxon>
        <taxon>Gunneridae</taxon>
        <taxon>Pentapetalae</taxon>
        <taxon>rosids</taxon>
        <taxon>fabids</taxon>
        <taxon>Fabales</taxon>
        <taxon>Fabaceae</taxon>
        <taxon>Papilionoideae</taxon>
        <taxon>50 kb inversion clade</taxon>
        <taxon>NPAAA clade</taxon>
        <taxon>Hologalegina</taxon>
        <taxon>IRL clade</taxon>
        <taxon>Trifolieae</taxon>
        <taxon>Trifolium</taxon>
    </lineage>
</organism>
<name>A0A392V250_9FABA</name>
<feature type="non-terminal residue" evidence="1">
    <location>
        <position position="12"/>
    </location>
</feature>
<protein>
    <submittedName>
        <fullName evidence="1">Uncharacterized protein</fullName>
    </submittedName>
</protein>
<accession>A0A392V250</accession>
<dbReference type="EMBL" id="LXQA011040880">
    <property type="protein sequence ID" value="MCI82336.1"/>
    <property type="molecule type" value="Genomic_DNA"/>
</dbReference>
<evidence type="ECO:0000313" key="1">
    <source>
        <dbReference type="EMBL" id="MCI82336.1"/>
    </source>
</evidence>
<dbReference type="Proteomes" id="UP000265520">
    <property type="component" value="Unassembled WGS sequence"/>
</dbReference>
<proteinExistence type="predicted"/>
<evidence type="ECO:0000313" key="2">
    <source>
        <dbReference type="Proteomes" id="UP000265520"/>
    </source>
</evidence>
<sequence length="12" mass="1392">MTEDPEVVPYLV</sequence>
<keyword evidence="2" id="KW-1185">Reference proteome</keyword>
<reference evidence="1 2" key="1">
    <citation type="journal article" date="2018" name="Front. Plant Sci.">
        <title>Red Clover (Trifolium pratense) and Zigzag Clover (T. medium) - A Picture of Genomic Similarities and Differences.</title>
        <authorList>
            <person name="Dluhosova J."/>
            <person name="Istvanek J."/>
            <person name="Nedelnik J."/>
            <person name="Repkova J."/>
        </authorList>
    </citation>
    <scope>NUCLEOTIDE SEQUENCE [LARGE SCALE GENOMIC DNA]</scope>
    <source>
        <strain evidence="2">cv. 10/8</strain>
        <tissue evidence="1">Leaf</tissue>
    </source>
</reference>
<comment type="caution">
    <text evidence="1">The sequence shown here is derived from an EMBL/GenBank/DDBJ whole genome shotgun (WGS) entry which is preliminary data.</text>
</comment>